<dbReference type="EMBL" id="RHGB01000002">
    <property type="protein sequence ID" value="RNL67306.1"/>
    <property type="molecule type" value="Genomic_DNA"/>
</dbReference>
<dbReference type="Proteomes" id="UP000274695">
    <property type="component" value="Unassembled WGS sequence"/>
</dbReference>
<proteinExistence type="predicted"/>
<dbReference type="Gene3D" id="3.30.460.10">
    <property type="entry name" value="Beta Polymerase, domain 2"/>
    <property type="match status" value="1"/>
</dbReference>
<dbReference type="InterPro" id="IPR041633">
    <property type="entry name" value="Polbeta"/>
</dbReference>
<evidence type="ECO:0000313" key="3">
    <source>
        <dbReference type="Proteomes" id="UP000274695"/>
    </source>
</evidence>
<sequence>MDSLTNKITHIASHTKGLAALWLYGSRARDDNHDNSDYDLAVIFSTWEEDPLERRLRPELLAIDWHSELSLPENTLSIVDIATAPIPLAWNIIKQGILLLDIEPASRMRHEARIMSRWELDFNYHQRQFA</sequence>
<reference evidence="2 3" key="1">
    <citation type="submission" date="2018-10" db="EMBL/GenBank/DDBJ databases">
        <title>Draft genome sequence of Zhongshania sp. DSW25-10.</title>
        <authorList>
            <person name="Oh J."/>
        </authorList>
    </citation>
    <scope>NUCLEOTIDE SEQUENCE [LARGE SCALE GENOMIC DNA]</scope>
    <source>
        <strain evidence="2 3">DSW25-10</strain>
    </source>
</reference>
<organism evidence="2 3">
    <name type="scientific">Zhongshania marina</name>
    <dbReference type="NCBI Taxonomy" id="2304603"/>
    <lineage>
        <taxon>Bacteria</taxon>
        <taxon>Pseudomonadati</taxon>
        <taxon>Pseudomonadota</taxon>
        <taxon>Gammaproteobacteria</taxon>
        <taxon>Cellvibrionales</taxon>
        <taxon>Spongiibacteraceae</taxon>
        <taxon>Zhongshania</taxon>
    </lineage>
</organism>
<dbReference type="RefSeq" id="WP_123181511.1">
    <property type="nucleotide sequence ID" value="NZ_RHGB01000002.1"/>
</dbReference>
<dbReference type="SUPFAM" id="SSF81301">
    <property type="entry name" value="Nucleotidyltransferase"/>
    <property type="match status" value="1"/>
</dbReference>
<dbReference type="NCBIfam" id="NF047752">
    <property type="entry name" value="MntA_antitoxin"/>
    <property type="match status" value="1"/>
</dbReference>
<gene>
    <name evidence="2" type="ORF">D0911_03000</name>
</gene>
<dbReference type="InterPro" id="IPR043519">
    <property type="entry name" value="NT_sf"/>
</dbReference>
<name>A0ABX9W922_9GAMM</name>
<evidence type="ECO:0000259" key="1">
    <source>
        <dbReference type="Pfam" id="PF18765"/>
    </source>
</evidence>
<accession>A0ABX9W922</accession>
<comment type="caution">
    <text evidence="2">The sequence shown here is derived from an EMBL/GenBank/DDBJ whole genome shotgun (WGS) entry which is preliminary data.</text>
</comment>
<dbReference type="PANTHER" id="PTHR43852">
    <property type="entry name" value="NUCLEOTIDYLTRANSFERASE"/>
    <property type="match status" value="1"/>
</dbReference>
<evidence type="ECO:0000313" key="2">
    <source>
        <dbReference type="EMBL" id="RNL67306.1"/>
    </source>
</evidence>
<dbReference type="InterPro" id="IPR052930">
    <property type="entry name" value="TA_antitoxin_MntA"/>
</dbReference>
<feature type="domain" description="Polymerase beta nucleotidyltransferase" evidence="1">
    <location>
        <begin position="6"/>
        <end position="101"/>
    </location>
</feature>
<dbReference type="PANTHER" id="PTHR43852:SF2">
    <property type="entry name" value="PROTEIN ADENYLYLTRANSFERASE MNTA"/>
    <property type="match status" value="1"/>
</dbReference>
<keyword evidence="3" id="KW-1185">Reference proteome</keyword>
<protein>
    <submittedName>
        <fullName evidence="2">Nucleotidyltransferase domain-containing protein</fullName>
    </submittedName>
</protein>
<dbReference type="Pfam" id="PF18765">
    <property type="entry name" value="Polbeta"/>
    <property type="match status" value="1"/>
</dbReference>
<dbReference type="CDD" id="cd05403">
    <property type="entry name" value="NT_KNTase_like"/>
    <property type="match status" value="1"/>
</dbReference>